<dbReference type="OMA" id="ISANIIM"/>
<dbReference type="VEuPathDB" id="CryptoDB:Vbra_11838"/>
<organism evidence="8 9">
    <name type="scientific">Vitrella brassicaformis (strain CCMP3155)</name>
    <dbReference type="NCBI Taxonomy" id="1169540"/>
    <lineage>
        <taxon>Eukaryota</taxon>
        <taxon>Sar</taxon>
        <taxon>Alveolata</taxon>
        <taxon>Colpodellida</taxon>
        <taxon>Vitrellaceae</taxon>
        <taxon>Vitrella</taxon>
    </lineage>
</organism>
<evidence type="ECO:0000313" key="8">
    <source>
        <dbReference type="EMBL" id="CEL95408.1"/>
    </source>
</evidence>
<name>A0A0G4EHF2_VITBC</name>
<gene>
    <name evidence="8" type="ORF">Vbra_11838</name>
</gene>
<dbReference type="GO" id="GO:0005789">
    <property type="term" value="C:endoplasmic reticulum membrane"/>
    <property type="evidence" value="ECO:0007669"/>
    <property type="project" value="TreeGrafter"/>
</dbReference>
<evidence type="ECO:0000256" key="2">
    <source>
        <dbReference type="ARBA" id="ARBA00022824"/>
    </source>
</evidence>
<evidence type="ECO:0000256" key="7">
    <source>
        <dbReference type="SAM" id="Phobius"/>
    </source>
</evidence>
<keyword evidence="5" id="KW-0968">Cytoplasmic vesicle</keyword>
<keyword evidence="1 7" id="KW-0812">Transmembrane</keyword>
<dbReference type="InParanoid" id="A0A0G4EHF2"/>
<dbReference type="PANTHER" id="PTHR31792">
    <property type="entry name" value="VACUOLAR ATPASE ASSEMBLY INTEGRAL MEMBRANE PROTEIN VMA21"/>
    <property type="match status" value="1"/>
</dbReference>
<evidence type="ECO:0000256" key="3">
    <source>
        <dbReference type="ARBA" id="ARBA00022989"/>
    </source>
</evidence>
<evidence type="ECO:0000256" key="1">
    <source>
        <dbReference type="ARBA" id="ARBA00022692"/>
    </source>
</evidence>
<keyword evidence="4 7" id="KW-0472">Membrane</keyword>
<feature type="transmembrane region" description="Helical" evidence="7">
    <location>
        <begin position="87"/>
        <end position="110"/>
    </location>
</feature>
<feature type="region of interest" description="Disordered" evidence="6">
    <location>
        <begin position="1"/>
        <end position="29"/>
    </location>
</feature>
<proteinExistence type="predicted"/>
<keyword evidence="9" id="KW-1185">Reference proteome</keyword>
<dbReference type="GO" id="GO:0031410">
    <property type="term" value="C:cytoplasmic vesicle"/>
    <property type="evidence" value="ECO:0007669"/>
    <property type="project" value="UniProtKB-KW"/>
</dbReference>
<feature type="transmembrane region" description="Helical" evidence="7">
    <location>
        <begin position="52"/>
        <end position="75"/>
    </location>
</feature>
<evidence type="ECO:0008006" key="10">
    <source>
        <dbReference type="Google" id="ProtNLM"/>
    </source>
</evidence>
<evidence type="ECO:0000256" key="4">
    <source>
        <dbReference type="ARBA" id="ARBA00023136"/>
    </source>
</evidence>
<sequence length="139" mass="15080">MASSASAAATDSPDKEGSTAAKAPPGKEQPRVKYSFAQLLLNPDNRDVSLRFWLTSIVLFLIPVGVFYAALYIMSQGWVEVRTNARLTYAGAAAVLAVQMVLAVYCYLAYLEEMPIRAAVQEGGDADTREGEGEDKKEQ</sequence>
<dbReference type="EMBL" id="CDMY01000227">
    <property type="protein sequence ID" value="CEL95408.1"/>
    <property type="molecule type" value="Genomic_DNA"/>
</dbReference>
<dbReference type="Proteomes" id="UP000041254">
    <property type="component" value="Unassembled WGS sequence"/>
</dbReference>
<dbReference type="PANTHER" id="PTHR31792:SF3">
    <property type="entry name" value="VACUOLAR ATPASE ASSEMBLY INTEGRAL MEMBRANE PROTEIN VMA21"/>
    <property type="match status" value="1"/>
</dbReference>
<keyword evidence="3 7" id="KW-1133">Transmembrane helix</keyword>
<evidence type="ECO:0000313" key="9">
    <source>
        <dbReference type="Proteomes" id="UP000041254"/>
    </source>
</evidence>
<evidence type="ECO:0000256" key="5">
    <source>
        <dbReference type="ARBA" id="ARBA00023329"/>
    </source>
</evidence>
<protein>
    <recommendedName>
        <fullName evidence="10">Vacuolar ATPase assembly integral membrane protein VMA21 homolog</fullName>
    </recommendedName>
</protein>
<dbReference type="Pfam" id="PF09446">
    <property type="entry name" value="VMA21"/>
    <property type="match status" value="1"/>
</dbReference>
<reference evidence="8 9" key="1">
    <citation type="submission" date="2014-11" db="EMBL/GenBank/DDBJ databases">
        <authorList>
            <person name="Zhu J."/>
            <person name="Qi W."/>
            <person name="Song R."/>
        </authorList>
    </citation>
    <scope>NUCLEOTIDE SEQUENCE [LARGE SCALE GENOMIC DNA]</scope>
</reference>
<keyword evidence="2" id="KW-0256">Endoplasmic reticulum</keyword>
<dbReference type="AlphaFoldDB" id="A0A0G4EHF2"/>
<dbReference type="InterPro" id="IPR019013">
    <property type="entry name" value="Vma21"/>
</dbReference>
<accession>A0A0G4EHF2</accession>
<evidence type="ECO:0000256" key="6">
    <source>
        <dbReference type="SAM" id="MobiDB-lite"/>
    </source>
</evidence>
<dbReference type="GO" id="GO:0070072">
    <property type="term" value="P:vacuolar proton-transporting V-type ATPase complex assembly"/>
    <property type="evidence" value="ECO:0007669"/>
    <property type="project" value="InterPro"/>
</dbReference>